<accession>A0ABV0QC42</accession>
<sequence length="131" mass="14355">MIVNFPAGEQYTYKCLSCPFSSMTISQLKEHSLRDHGEALTLPKLRAATQAAHTAIRLPRQAAFLGSSCHLAAGAVESSLELESCSIPQCTIHCCQLCTTRTNEALRESRADILNVSVLRQTSYLPLMSEI</sequence>
<dbReference type="Proteomes" id="UP001434883">
    <property type="component" value="Unassembled WGS sequence"/>
</dbReference>
<evidence type="ECO:0000313" key="1">
    <source>
        <dbReference type="EMBL" id="MEQ2193359.1"/>
    </source>
</evidence>
<proteinExistence type="predicted"/>
<organism evidence="1 2">
    <name type="scientific">Xenoophorus captivus</name>
    <dbReference type="NCBI Taxonomy" id="1517983"/>
    <lineage>
        <taxon>Eukaryota</taxon>
        <taxon>Metazoa</taxon>
        <taxon>Chordata</taxon>
        <taxon>Craniata</taxon>
        <taxon>Vertebrata</taxon>
        <taxon>Euteleostomi</taxon>
        <taxon>Actinopterygii</taxon>
        <taxon>Neopterygii</taxon>
        <taxon>Teleostei</taxon>
        <taxon>Neoteleostei</taxon>
        <taxon>Acanthomorphata</taxon>
        <taxon>Ovalentaria</taxon>
        <taxon>Atherinomorphae</taxon>
        <taxon>Cyprinodontiformes</taxon>
        <taxon>Goodeidae</taxon>
        <taxon>Xenoophorus</taxon>
    </lineage>
</organism>
<comment type="caution">
    <text evidence="1">The sequence shown here is derived from an EMBL/GenBank/DDBJ whole genome shotgun (WGS) entry which is preliminary data.</text>
</comment>
<protein>
    <recommendedName>
        <fullName evidence="3">C2H2-type domain-containing protein</fullName>
    </recommendedName>
</protein>
<evidence type="ECO:0000313" key="2">
    <source>
        <dbReference type="Proteomes" id="UP001434883"/>
    </source>
</evidence>
<keyword evidence="2" id="KW-1185">Reference proteome</keyword>
<reference evidence="1 2" key="1">
    <citation type="submission" date="2021-06" db="EMBL/GenBank/DDBJ databases">
        <authorList>
            <person name="Palmer J.M."/>
        </authorList>
    </citation>
    <scope>NUCLEOTIDE SEQUENCE [LARGE SCALE GENOMIC DNA]</scope>
    <source>
        <strain evidence="1 2">XC_2019</strain>
        <tissue evidence="1">Muscle</tissue>
    </source>
</reference>
<name>A0ABV0QC42_9TELE</name>
<evidence type="ECO:0008006" key="3">
    <source>
        <dbReference type="Google" id="ProtNLM"/>
    </source>
</evidence>
<dbReference type="EMBL" id="JAHRIN010008437">
    <property type="protein sequence ID" value="MEQ2193359.1"/>
    <property type="molecule type" value="Genomic_DNA"/>
</dbReference>
<gene>
    <name evidence="1" type="ORF">XENOCAPTIV_016142</name>
</gene>